<organism evidence="1 2">
    <name type="scientific">Vespula pensylvanica</name>
    <name type="common">Western yellow jacket</name>
    <name type="synonym">Wasp</name>
    <dbReference type="NCBI Taxonomy" id="30213"/>
    <lineage>
        <taxon>Eukaryota</taxon>
        <taxon>Metazoa</taxon>
        <taxon>Ecdysozoa</taxon>
        <taxon>Arthropoda</taxon>
        <taxon>Hexapoda</taxon>
        <taxon>Insecta</taxon>
        <taxon>Pterygota</taxon>
        <taxon>Neoptera</taxon>
        <taxon>Endopterygota</taxon>
        <taxon>Hymenoptera</taxon>
        <taxon>Apocrita</taxon>
        <taxon>Aculeata</taxon>
        <taxon>Vespoidea</taxon>
        <taxon>Vespidae</taxon>
        <taxon>Vespinae</taxon>
        <taxon>Vespula</taxon>
    </lineage>
</organism>
<name>A0A834NIF8_VESPE</name>
<dbReference type="AlphaFoldDB" id="A0A834NIF8"/>
<sequence length="90" mass="10121">MRNLMVLCSASRKRQGVLLFRPKEFGEDGREDGSLFHILVHPRGNKEITTPPSLSLPQPPSPLCVSSALWDKDDGIKDFQITLRTTGFRL</sequence>
<gene>
    <name evidence="1" type="ORF">H0235_013219</name>
</gene>
<dbReference type="EMBL" id="JACSDY010000013">
    <property type="protein sequence ID" value="KAF7410612.1"/>
    <property type="molecule type" value="Genomic_DNA"/>
</dbReference>
<evidence type="ECO:0000313" key="2">
    <source>
        <dbReference type="Proteomes" id="UP000600918"/>
    </source>
</evidence>
<reference evidence="1" key="1">
    <citation type="journal article" date="2020" name="G3 (Bethesda)">
        <title>High-Quality Assemblies for Three Invasive Social Wasps from the &lt;i&gt;Vespula&lt;/i&gt; Genus.</title>
        <authorList>
            <person name="Harrop T.W.R."/>
            <person name="Guhlin J."/>
            <person name="McLaughlin G.M."/>
            <person name="Permina E."/>
            <person name="Stockwell P."/>
            <person name="Gilligan J."/>
            <person name="Le Lec M.F."/>
            <person name="Gruber M.A.M."/>
            <person name="Quinn O."/>
            <person name="Lovegrove M."/>
            <person name="Duncan E.J."/>
            <person name="Remnant E.J."/>
            <person name="Van Eeckhoven J."/>
            <person name="Graham B."/>
            <person name="Knapp R.A."/>
            <person name="Langford K.W."/>
            <person name="Kronenberg Z."/>
            <person name="Press M.O."/>
            <person name="Eacker S.M."/>
            <person name="Wilson-Rankin E.E."/>
            <person name="Purcell J."/>
            <person name="Lester P.J."/>
            <person name="Dearden P.K."/>
        </authorList>
    </citation>
    <scope>NUCLEOTIDE SEQUENCE</scope>
    <source>
        <strain evidence="1">Volc-1</strain>
    </source>
</reference>
<dbReference type="Proteomes" id="UP000600918">
    <property type="component" value="Unassembled WGS sequence"/>
</dbReference>
<keyword evidence="2" id="KW-1185">Reference proteome</keyword>
<protein>
    <submittedName>
        <fullName evidence="1">Uncharacterized protein</fullName>
    </submittedName>
</protein>
<proteinExistence type="predicted"/>
<comment type="caution">
    <text evidence="1">The sequence shown here is derived from an EMBL/GenBank/DDBJ whole genome shotgun (WGS) entry which is preliminary data.</text>
</comment>
<accession>A0A834NIF8</accession>
<evidence type="ECO:0000313" key="1">
    <source>
        <dbReference type="EMBL" id="KAF7410612.1"/>
    </source>
</evidence>